<dbReference type="PANTHER" id="PTHR40057:SF1">
    <property type="entry name" value="SLR1162 PROTEIN"/>
    <property type="match status" value="1"/>
</dbReference>
<dbReference type="OrthoDB" id="1494254at2"/>
<keyword evidence="1" id="KW-1133">Transmembrane helix</keyword>
<protein>
    <submittedName>
        <fullName evidence="3">Antibiotic biosynthesis monooxygenase</fullName>
    </submittedName>
</protein>
<dbReference type="RefSeq" id="WP_105329461.1">
    <property type="nucleotide sequence ID" value="NZ_PUHY01000006.1"/>
</dbReference>
<dbReference type="AlphaFoldDB" id="A0A2S8FVF8"/>
<evidence type="ECO:0000313" key="4">
    <source>
        <dbReference type="Proteomes" id="UP000238322"/>
    </source>
</evidence>
<keyword evidence="3" id="KW-0560">Oxidoreductase</keyword>
<organism evidence="3 4">
    <name type="scientific">Blastopirellula marina</name>
    <dbReference type="NCBI Taxonomy" id="124"/>
    <lineage>
        <taxon>Bacteria</taxon>
        <taxon>Pseudomonadati</taxon>
        <taxon>Planctomycetota</taxon>
        <taxon>Planctomycetia</taxon>
        <taxon>Pirellulales</taxon>
        <taxon>Pirellulaceae</taxon>
        <taxon>Blastopirellula</taxon>
    </lineage>
</organism>
<evidence type="ECO:0000256" key="1">
    <source>
        <dbReference type="SAM" id="Phobius"/>
    </source>
</evidence>
<accession>A0A2S8FVF8</accession>
<dbReference type="Proteomes" id="UP000238322">
    <property type="component" value="Unassembled WGS sequence"/>
</dbReference>
<dbReference type="SUPFAM" id="SSF54909">
    <property type="entry name" value="Dimeric alpha+beta barrel"/>
    <property type="match status" value="1"/>
</dbReference>
<sequence>MKDAMSNRVHVAITHEVKPGKEADYEAALREFARTSLHEPGTAGVLLLAPVPGTHGCEFGILRSFENQESCDAFYQSERFRDFHERTKSLVVDQGVRRKLHGLEAFFRDPKANPPAKWKMAIITWLAVYPSAWIWSLVLPPLLTGWPDLLVRAMVNVLVVITLAWFVMPWLTQLFMPWLYPPVQHIGVLNHPPITKSTPPSDPD</sequence>
<name>A0A2S8FVF8_9BACT</name>
<reference evidence="3 4" key="1">
    <citation type="submission" date="2018-02" db="EMBL/GenBank/DDBJ databases">
        <title>Comparative genomes isolates from brazilian mangrove.</title>
        <authorList>
            <person name="Araujo J.E."/>
            <person name="Taketani R.G."/>
            <person name="Silva M.C.P."/>
            <person name="Loureco M.V."/>
            <person name="Andreote F.D."/>
        </authorList>
    </citation>
    <scope>NUCLEOTIDE SEQUENCE [LARGE SCALE GENOMIC DNA]</scope>
    <source>
        <strain evidence="3 4">Hex-1 MGV</strain>
    </source>
</reference>
<gene>
    <name evidence="3" type="ORF">C5Y83_09655</name>
</gene>
<proteinExistence type="predicted"/>
<dbReference type="InterPro" id="IPR038762">
    <property type="entry name" value="ABM_predict"/>
</dbReference>
<evidence type="ECO:0000313" key="3">
    <source>
        <dbReference type="EMBL" id="PQO36171.1"/>
    </source>
</evidence>
<feature type="transmembrane region" description="Helical" evidence="1">
    <location>
        <begin position="121"/>
        <end position="143"/>
    </location>
</feature>
<keyword evidence="1" id="KW-0812">Transmembrane</keyword>
<dbReference type="InterPro" id="IPR007138">
    <property type="entry name" value="ABM_dom"/>
</dbReference>
<dbReference type="EMBL" id="PUHY01000006">
    <property type="protein sequence ID" value="PQO36171.1"/>
    <property type="molecule type" value="Genomic_DNA"/>
</dbReference>
<keyword evidence="1" id="KW-0472">Membrane</keyword>
<dbReference type="PROSITE" id="PS51725">
    <property type="entry name" value="ABM"/>
    <property type="match status" value="1"/>
</dbReference>
<dbReference type="PANTHER" id="PTHR40057">
    <property type="entry name" value="SLR1162 PROTEIN"/>
    <property type="match status" value="1"/>
</dbReference>
<dbReference type="InterPro" id="IPR011008">
    <property type="entry name" value="Dimeric_a/b-barrel"/>
</dbReference>
<feature type="transmembrane region" description="Helical" evidence="1">
    <location>
        <begin position="149"/>
        <end position="171"/>
    </location>
</feature>
<comment type="caution">
    <text evidence="3">The sequence shown here is derived from an EMBL/GenBank/DDBJ whole genome shotgun (WGS) entry which is preliminary data.</text>
</comment>
<feature type="domain" description="ABM" evidence="2">
    <location>
        <begin position="9"/>
        <end position="100"/>
    </location>
</feature>
<dbReference type="Pfam" id="PF03992">
    <property type="entry name" value="ABM"/>
    <property type="match status" value="1"/>
</dbReference>
<dbReference type="GO" id="GO:0004497">
    <property type="term" value="F:monooxygenase activity"/>
    <property type="evidence" value="ECO:0007669"/>
    <property type="project" value="UniProtKB-KW"/>
</dbReference>
<keyword evidence="3" id="KW-0503">Monooxygenase</keyword>
<evidence type="ECO:0000259" key="2">
    <source>
        <dbReference type="PROSITE" id="PS51725"/>
    </source>
</evidence>
<dbReference type="Gene3D" id="3.30.70.100">
    <property type="match status" value="1"/>
</dbReference>